<dbReference type="EMBL" id="VFSV01000001">
    <property type="protein sequence ID" value="TRD23522.1"/>
    <property type="molecule type" value="Genomic_DNA"/>
</dbReference>
<sequence>MADFTTSDGLRLHYEDEGTGTPVLCLAGLTRNSRDFDYVATQFSDMRLIRMDYRGRGQSDWGAPETYDIAIEARDAIELLNHLGVDKSAILGTSRGGIIAMALAATQHDRITGVCLNDIGPEIAMEGIEMIKGYIGKAPVSRTFEEAARARAKMMLGFDNVPHERWLQDTHAQFVDTGDGLGLSYDPALAEQVKANIEAAVPDLWPFFDALAGLPLACIRGANSNLLTQETLAQMQERRPDMIAVEVPDRGHVPFLDEPEAAEALARWKALL</sequence>
<dbReference type="GO" id="GO:0016787">
    <property type="term" value="F:hydrolase activity"/>
    <property type="evidence" value="ECO:0007669"/>
    <property type="project" value="UniProtKB-KW"/>
</dbReference>
<feature type="domain" description="AB hydrolase-1" evidence="2">
    <location>
        <begin position="23"/>
        <end position="261"/>
    </location>
</feature>
<dbReference type="InterPro" id="IPR000073">
    <property type="entry name" value="AB_hydrolase_1"/>
</dbReference>
<dbReference type="RefSeq" id="WP_142832845.1">
    <property type="nucleotide sequence ID" value="NZ_VFSV01000001.1"/>
</dbReference>
<dbReference type="Proteomes" id="UP000318590">
    <property type="component" value="Unassembled WGS sequence"/>
</dbReference>
<dbReference type="InterPro" id="IPR050266">
    <property type="entry name" value="AB_hydrolase_sf"/>
</dbReference>
<dbReference type="InterPro" id="IPR029058">
    <property type="entry name" value="AB_hydrolase_fold"/>
</dbReference>
<accession>A0A547QAX3</accession>
<dbReference type="Pfam" id="PF12697">
    <property type="entry name" value="Abhydrolase_6"/>
    <property type="match status" value="1"/>
</dbReference>
<dbReference type="GO" id="GO:0016020">
    <property type="term" value="C:membrane"/>
    <property type="evidence" value="ECO:0007669"/>
    <property type="project" value="TreeGrafter"/>
</dbReference>
<evidence type="ECO:0000313" key="4">
    <source>
        <dbReference type="Proteomes" id="UP000318590"/>
    </source>
</evidence>
<proteinExistence type="predicted"/>
<gene>
    <name evidence="3" type="ORF">FEV53_00455</name>
</gene>
<keyword evidence="1 3" id="KW-0378">Hydrolase</keyword>
<protein>
    <submittedName>
        <fullName evidence="3">Alpha/beta hydrolase</fullName>
    </submittedName>
</protein>
<evidence type="ECO:0000259" key="2">
    <source>
        <dbReference type="Pfam" id="PF12697"/>
    </source>
</evidence>
<name>A0A547QAX3_9RHOB</name>
<dbReference type="PANTHER" id="PTHR43798:SF31">
    <property type="entry name" value="AB HYDROLASE SUPERFAMILY PROTEIN YCLE"/>
    <property type="match status" value="1"/>
</dbReference>
<evidence type="ECO:0000256" key="1">
    <source>
        <dbReference type="ARBA" id="ARBA00022801"/>
    </source>
</evidence>
<dbReference type="Gene3D" id="3.40.50.1820">
    <property type="entry name" value="alpha/beta hydrolase"/>
    <property type="match status" value="1"/>
</dbReference>
<reference evidence="3 4" key="1">
    <citation type="submission" date="2019-06" db="EMBL/GenBank/DDBJ databases">
        <title>Paenimaribius caenipelagi gen. nov., sp. nov., isolated from a tidal flat.</title>
        <authorList>
            <person name="Yoon J.-H."/>
        </authorList>
    </citation>
    <scope>NUCLEOTIDE SEQUENCE [LARGE SCALE GENOMIC DNA]</scope>
    <source>
        <strain evidence="3 4">JBTF-M29</strain>
    </source>
</reference>
<dbReference type="AlphaFoldDB" id="A0A547QAX3"/>
<dbReference type="PANTHER" id="PTHR43798">
    <property type="entry name" value="MONOACYLGLYCEROL LIPASE"/>
    <property type="match status" value="1"/>
</dbReference>
<evidence type="ECO:0000313" key="3">
    <source>
        <dbReference type="EMBL" id="TRD23522.1"/>
    </source>
</evidence>
<dbReference type="SUPFAM" id="SSF53474">
    <property type="entry name" value="alpha/beta-Hydrolases"/>
    <property type="match status" value="1"/>
</dbReference>
<organism evidence="3 4">
    <name type="scientific">Palleronia caenipelagi</name>
    <dbReference type="NCBI Taxonomy" id="2489174"/>
    <lineage>
        <taxon>Bacteria</taxon>
        <taxon>Pseudomonadati</taxon>
        <taxon>Pseudomonadota</taxon>
        <taxon>Alphaproteobacteria</taxon>
        <taxon>Rhodobacterales</taxon>
        <taxon>Roseobacteraceae</taxon>
        <taxon>Palleronia</taxon>
    </lineage>
</organism>
<keyword evidence="4" id="KW-1185">Reference proteome</keyword>
<comment type="caution">
    <text evidence="3">The sequence shown here is derived from an EMBL/GenBank/DDBJ whole genome shotgun (WGS) entry which is preliminary data.</text>
</comment>
<dbReference type="OrthoDB" id="9791366at2"/>